<dbReference type="InterPro" id="IPR039425">
    <property type="entry name" value="RNA_pol_sigma-70-like"/>
</dbReference>
<evidence type="ECO:0000256" key="1">
    <source>
        <dbReference type="ARBA" id="ARBA00010641"/>
    </source>
</evidence>
<dbReference type="InterPro" id="IPR013324">
    <property type="entry name" value="RNA_pol_sigma_r3/r4-like"/>
</dbReference>
<keyword evidence="3" id="KW-0731">Sigma factor</keyword>
<dbReference type="Proteomes" id="UP000199656">
    <property type="component" value="Unassembled WGS sequence"/>
</dbReference>
<dbReference type="SUPFAM" id="SSF88659">
    <property type="entry name" value="Sigma3 and sigma4 domains of RNA polymerase sigma factors"/>
    <property type="match status" value="1"/>
</dbReference>
<keyword evidence="4" id="KW-0804">Transcription</keyword>
<dbReference type="InterPro" id="IPR014284">
    <property type="entry name" value="RNA_pol_sigma-70_dom"/>
</dbReference>
<protein>
    <submittedName>
        <fullName evidence="6">RNA polymerase sigma factor, sigma-70 family</fullName>
    </submittedName>
</protein>
<name>A0A1H3X8M0_9BACT</name>
<comment type="similarity">
    <text evidence="1">Belongs to the sigma-70 factor family. ECF subfamily.</text>
</comment>
<dbReference type="EMBL" id="FNRL01000001">
    <property type="protein sequence ID" value="SDZ95590.1"/>
    <property type="molecule type" value="Genomic_DNA"/>
</dbReference>
<dbReference type="Gene3D" id="1.10.1740.10">
    <property type="match status" value="1"/>
</dbReference>
<dbReference type="InterPro" id="IPR036388">
    <property type="entry name" value="WH-like_DNA-bd_sf"/>
</dbReference>
<reference evidence="7" key="1">
    <citation type="submission" date="2016-10" db="EMBL/GenBank/DDBJ databases">
        <authorList>
            <person name="Varghese N."/>
            <person name="Submissions S."/>
        </authorList>
    </citation>
    <scope>NUCLEOTIDE SEQUENCE [LARGE SCALE GENOMIC DNA]</scope>
    <source>
        <strain evidence="7">DSM 23920</strain>
    </source>
</reference>
<dbReference type="GO" id="GO:0016987">
    <property type="term" value="F:sigma factor activity"/>
    <property type="evidence" value="ECO:0007669"/>
    <property type="project" value="UniProtKB-KW"/>
</dbReference>
<evidence type="ECO:0000313" key="6">
    <source>
        <dbReference type="EMBL" id="SDZ95590.1"/>
    </source>
</evidence>
<dbReference type="STRING" id="408074.SAMN05660909_00321"/>
<dbReference type="Gene3D" id="1.10.10.10">
    <property type="entry name" value="Winged helix-like DNA-binding domain superfamily/Winged helix DNA-binding domain"/>
    <property type="match status" value="1"/>
</dbReference>
<dbReference type="GO" id="GO:0003677">
    <property type="term" value="F:DNA binding"/>
    <property type="evidence" value="ECO:0007669"/>
    <property type="project" value="InterPro"/>
</dbReference>
<dbReference type="PANTHER" id="PTHR43133:SF46">
    <property type="entry name" value="RNA POLYMERASE SIGMA-70 FACTOR ECF SUBFAMILY"/>
    <property type="match status" value="1"/>
</dbReference>
<dbReference type="OrthoDB" id="9150024at2"/>
<evidence type="ECO:0000313" key="7">
    <source>
        <dbReference type="Proteomes" id="UP000199656"/>
    </source>
</evidence>
<dbReference type="PANTHER" id="PTHR43133">
    <property type="entry name" value="RNA POLYMERASE ECF-TYPE SIGMA FACTO"/>
    <property type="match status" value="1"/>
</dbReference>
<sequence>MHENELWHFYKEGDVKALESLYERYQTPLSNYGFRFTPDYACIEETLEELFLRLWQQREWIAKPAVIKQYLYLTFRRSLLQRLEYGLPRYGEAQNEEHIPFNIELNDDHPWVAKERMLALANKAGHLLPSLSNRQREALFLKFYEELSYEQIADIMHMSMNSARRLLYQAIEYFRNKLHDFTLLSLLYVLKRR</sequence>
<keyword evidence="7" id="KW-1185">Reference proteome</keyword>
<evidence type="ECO:0000256" key="3">
    <source>
        <dbReference type="ARBA" id="ARBA00023082"/>
    </source>
</evidence>
<evidence type="ECO:0000256" key="2">
    <source>
        <dbReference type="ARBA" id="ARBA00023015"/>
    </source>
</evidence>
<evidence type="ECO:0000256" key="4">
    <source>
        <dbReference type="ARBA" id="ARBA00023163"/>
    </source>
</evidence>
<evidence type="ECO:0000259" key="5">
    <source>
        <dbReference type="Pfam" id="PF08281"/>
    </source>
</evidence>
<dbReference type="SUPFAM" id="SSF88946">
    <property type="entry name" value="Sigma2 domain of RNA polymerase sigma factors"/>
    <property type="match status" value="1"/>
</dbReference>
<feature type="domain" description="RNA polymerase sigma factor 70 region 4 type 2" evidence="5">
    <location>
        <begin position="126"/>
        <end position="171"/>
    </location>
</feature>
<dbReference type="InterPro" id="IPR013249">
    <property type="entry name" value="RNA_pol_sigma70_r4_t2"/>
</dbReference>
<dbReference type="CDD" id="cd06171">
    <property type="entry name" value="Sigma70_r4"/>
    <property type="match status" value="1"/>
</dbReference>
<dbReference type="InterPro" id="IPR013325">
    <property type="entry name" value="RNA_pol_sigma_r2"/>
</dbReference>
<dbReference type="Pfam" id="PF08281">
    <property type="entry name" value="Sigma70_r4_2"/>
    <property type="match status" value="1"/>
</dbReference>
<dbReference type="RefSeq" id="WP_089757945.1">
    <property type="nucleotide sequence ID" value="NZ_BKAT01000012.1"/>
</dbReference>
<proteinExistence type="inferred from homology"/>
<accession>A0A1H3X8M0</accession>
<organism evidence="6 7">
    <name type="scientific">Chitinophaga terrae</name>
    <name type="common">ex Kim and Jung 2007</name>
    <dbReference type="NCBI Taxonomy" id="408074"/>
    <lineage>
        <taxon>Bacteria</taxon>
        <taxon>Pseudomonadati</taxon>
        <taxon>Bacteroidota</taxon>
        <taxon>Chitinophagia</taxon>
        <taxon>Chitinophagales</taxon>
        <taxon>Chitinophagaceae</taxon>
        <taxon>Chitinophaga</taxon>
    </lineage>
</organism>
<dbReference type="NCBIfam" id="TIGR02937">
    <property type="entry name" value="sigma70-ECF"/>
    <property type="match status" value="1"/>
</dbReference>
<gene>
    <name evidence="6" type="ORF">SAMN05660909_00321</name>
</gene>
<dbReference type="GO" id="GO:0006352">
    <property type="term" value="P:DNA-templated transcription initiation"/>
    <property type="evidence" value="ECO:0007669"/>
    <property type="project" value="InterPro"/>
</dbReference>
<keyword evidence="2" id="KW-0805">Transcription regulation</keyword>
<dbReference type="AlphaFoldDB" id="A0A1H3X8M0"/>